<dbReference type="InterPro" id="IPR003846">
    <property type="entry name" value="SelO"/>
</dbReference>
<comment type="catalytic activity">
    <reaction evidence="8">
        <text>L-threonyl-[protein] + ATP = 3-O-(5'-adenylyl)-L-threonyl-[protein] + diphosphate</text>
        <dbReference type="Rhea" id="RHEA:54292"/>
        <dbReference type="Rhea" id="RHEA-COMP:11060"/>
        <dbReference type="Rhea" id="RHEA-COMP:13847"/>
        <dbReference type="ChEBI" id="CHEBI:30013"/>
        <dbReference type="ChEBI" id="CHEBI:30616"/>
        <dbReference type="ChEBI" id="CHEBI:33019"/>
        <dbReference type="ChEBI" id="CHEBI:138113"/>
        <dbReference type="EC" id="2.7.7.108"/>
    </reaction>
</comment>
<dbReference type="PANTHER" id="PTHR12153:SF15">
    <property type="entry name" value="PROTEIN ADENYLYLTRANSFERASE SELO, MITOCHONDRIAL"/>
    <property type="match status" value="1"/>
</dbReference>
<dbReference type="OrthoDB" id="9773505at2"/>
<dbReference type="Proteomes" id="UP000219546">
    <property type="component" value="Unassembled WGS sequence"/>
</dbReference>
<feature type="binding site" evidence="8">
    <location>
        <position position="94"/>
    </location>
    <ligand>
        <name>ATP</name>
        <dbReference type="ChEBI" id="CHEBI:30616"/>
    </ligand>
</feature>
<feature type="binding site" evidence="8">
    <location>
        <position position="126"/>
    </location>
    <ligand>
        <name>ATP</name>
        <dbReference type="ChEBI" id="CHEBI:30616"/>
    </ligand>
</feature>
<evidence type="ECO:0000256" key="4">
    <source>
        <dbReference type="ARBA" id="ARBA00022723"/>
    </source>
</evidence>
<comment type="catalytic activity">
    <reaction evidence="8">
        <text>L-histidyl-[protein] + UTP = N(tele)-(5'-uridylyl)-L-histidyl-[protein] + diphosphate</text>
        <dbReference type="Rhea" id="RHEA:83891"/>
        <dbReference type="Rhea" id="RHEA-COMP:9745"/>
        <dbReference type="Rhea" id="RHEA-COMP:20239"/>
        <dbReference type="ChEBI" id="CHEBI:29979"/>
        <dbReference type="ChEBI" id="CHEBI:33019"/>
        <dbReference type="ChEBI" id="CHEBI:46398"/>
        <dbReference type="ChEBI" id="CHEBI:233474"/>
    </reaction>
</comment>
<dbReference type="AlphaFoldDB" id="A0A285CTI4"/>
<comment type="catalytic activity">
    <reaction evidence="8">
        <text>L-tyrosyl-[protein] + ATP = O-(5'-adenylyl)-L-tyrosyl-[protein] + diphosphate</text>
        <dbReference type="Rhea" id="RHEA:54288"/>
        <dbReference type="Rhea" id="RHEA-COMP:10136"/>
        <dbReference type="Rhea" id="RHEA-COMP:13846"/>
        <dbReference type="ChEBI" id="CHEBI:30616"/>
        <dbReference type="ChEBI" id="CHEBI:33019"/>
        <dbReference type="ChEBI" id="CHEBI:46858"/>
        <dbReference type="ChEBI" id="CHEBI:83624"/>
        <dbReference type="EC" id="2.7.7.108"/>
    </reaction>
</comment>
<feature type="binding site" evidence="8">
    <location>
        <position position="93"/>
    </location>
    <ligand>
        <name>ATP</name>
        <dbReference type="ChEBI" id="CHEBI:30616"/>
    </ligand>
</feature>
<gene>
    <name evidence="8" type="primary">ydiU</name>
    <name evidence="8" type="synonym">selO</name>
    <name evidence="9" type="ORF">SAMN05877753_104418</name>
</gene>
<evidence type="ECO:0000256" key="1">
    <source>
        <dbReference type="ARBA" id="ARBA00009747"/>
    </source>
</evidence>
<comment type="catalytic activity">
    <reaction evidence="8">
        <text>L-tyrosyl-[protein] + UTP = O-(5'-uridylyl)-L-tyrosyl-[protein] + diphosphate</text>
        <dbReference type="Rhea" id="RHEA:83887"/>
        <dbReference type="Rhea" id="RHEA-COMP:10136"/>
        <dbReference type="Rhea" id="RHEA-COMP:20238"/>
        <dbReference type="ChEBI" id="CHEBI:33019"/>
        <dbReference type="ChEBI" id="CHEBI:46398"/>
        <dbReference type="ChEBI" id="CHEBI:46858"/>
        <dbReference type="ChEBI" id="CHEBI:90602"/>
    </reaction>
</comment>
<dbReference type="EC" id="2.7.7.108" evidence="8"/>
<comment type="cofactor">
    <cofactor evidence="8">
        <name>Mg(2+)</name>
        <dbReference type="ChEBI" id="CHEBI:18420"/>
    </cofactor>
    <cofactor evidence="8">
        <name>Mn(2+)</name>
        <dbReference type="ChEBI" id="CHEBI:29035"/>
    </cofactor>
</comment>
<evidence type="ECO:0000256" key="3">
    <source>
        <dbReference type="ARBA" id="ARBA00022695"/>
    </source>
</evidence>
<evidence type="ECO:0000256" key="8">
    <source>
        <dbReference type="HAMAP-Rule" id="MF_00692"/>
    </source>
</evidence>
<keyword evidence="8" id="KW-0464">Manganese</keyword>
<keyword evidence="10" id="KW-1185">Reference proteome</keyword>
<dbReference type="GO" id="GO:0070733">
    <property type="term" value="F:AMPylase activity"/>
    <property type="evidence" value="ECO:0007669"/>
    <property type="project" value="UniProtKB-EC"/>
</dbReference>
<dbReference type="Pfam" id="PF02696">
    <property type="entry name" value="SelO"/>
    <property type="match status" value="1"/>
</dbReference>
<dbReference type="PANTHER" id="PTHR12153">
    <property type="entry name" value="SELENOPROTEIN O"/>
    <property type="match status" value="1"/>
</dbReference>
<keyword evidence="3 8" id="KW-0548">Nucleotidyltransferase</keyword>
<dbReference type="RefSeq" id="WP_097158788.1">
    <property type="nucleotide sequence ID" value="NZ_JBEPMQ010000006.1"/>
</dbReference>
<sequence>MTNRKEIGWNFDNTYSRLPKFFYNSLSPNPVSSPKLAVLNEPLATTLGLNPEALKSEEAVAVLAGNQVPEGGSPLAQAYAGHQFGHFTMLGDGRAMLIGEQITPNHDRFDIQLKGSGRTPYSRGGDGRAALGPMLREYIISEAMHALGIQTTRSLAVVTTGETIIRETELPGAILTRVASSHLRVGTFEYTARWGELEELQLLADYAIERHYPEIEADENRYLSLLRNVIKRQAYLIAKWQLVGFIHGVMNTDNMTISGETIDYGPCAFMDTYDPATVFSSIDRQGRYAYGNQPYIGGWNLARFAESLLPLLHENQEKAVERAQDEVSKFGELYKMNWLKGMRAKLGIFDEEEQDETLIESLLSMMQKYKADYTNTFRALTYDKPEGSEMFNASEFKQWYDQWHARQGRQKESNEESHQLMRNNNPAVIPRNHRVEEALEAAVEQGDYSVMERLLNVLSKPFAHTPEQEEYCTLPIPSNIPYRTFCGT</sequence>
<dbReference type="GO" id="GO:0000287">
    <property type="term" value="F:magnesium ion binding"/>
    <property type="evidence" value="ECO:0007669"/>
    <property type="project" value="UniProtKB-UniRule"/>
</dbReference>
<dbReference type="EMBL" id="OAOP01000004">
    <property type="protein sequence ID" value="SNX70890.1"/>
    <property type="molecule type" value="Genomic_DNA"/>
</dbReference>
<comment type="catalytic activity">
    <reaction evidence="8">
        <text>L-seryl-[protein] + ATP = 3-O-(5'-adenylyl)-L-seryl-[protein] + diphosphate</text>
        <dbReference type="Rhea" id="RHEA:58120"/>
        <dbReference type="Rhea" id="RHEA-COMP:9863"/>
        <dbReference type="Rhea" id="RHEA-COMP:15073"/>
        <dbReference type="ChEBI" id="CHEBI:29999"/>
        <dbReference type="ChEBI" id="CHEBI:30616"/>
        <dbReference type="ChEBI" id="CHEBI:33019"/>
        <dbReference type="ChEBI" id="CHEBI:142516"/>
        <dbReference type="EC" id="2.7.7.108"/>
    </reaction>
</comment>
<feature type="binding site" evidence="8">
    <location>
        <position position="177"/>
    </location>
    <ligand>
        <name>ATP</name>
        <dbReference type="ChEBI" id="CHEBI:30616"/>
    </ligand>
</feature>
<comment type="similarity">
    <text evidence="1 8">Belongs to the SELO family.</text>
</comment>
<reference evidence="9 10" key="1">
    <citation type="submission" date="2017-08" db="EMBL/GenBank/DDBJ databases">
        <authorList>
            <person name="de Groot N.N."/>
        </authorList>
    </citation>
    <scope>NUCLEOTIDE SEQUENCE [LARGE SCALE GENOMIC DNA]</scope>
    <source>
        <strain evidence="9 10">JC228</strain>
    </source>
</reference>
<organism evidence="9 10">
    <name type="scientific">Bacillus oleivorans</name>
    <dbReference type="NCBI Taxonomy" id="1448271"/>
    <lineage>
        <taxon>Bacteria</taxon>
        <taxon>Bacillati</taxon>
        <taxon>Bacillota</taxon>
        <taxon>Bacilli</taxon>
        <taxon>Bacillales</taxon>
        <taxon>Bacillaceae</taxon>
        <taxon>Bacillus</taxon>
    </lineage>
</organism>
<evidence type="ECO:0000313" key="9">
    <source>
        <dbReference type="EMBL" id="SNX70890.1"/>
    </source>
</evidence>
<feature type="binding site" evidence="8">
    <location>
        <position position="114"/>
    </location>
    <ligand>
        <name>ATP</name>
        <dbReference type="ChEBI" id="CHEBI:30616"/>
    </ligand>
</feature>
<feature type="binding site" evidence="8">
    <location>
        <position position="263"/>
    </location>
    <ligand>
        <name>ATP</name>
        <dbReference type="ChEBI" id="CHEBI:30616"/>
    </ligand>
</feature>
<evidence type="ECO:0000313" key="10">
    <source>
        <dbReference type="Proteomes" id="UP000219546"/>
    </source>
</evidence>
<feature type="binding site" evidence="8">
    <location>
        <position position="91"/>
    </location>
    <ligand>
        <name>ATP</name>
        <dbReference type="ChEBI" id="CHEBI:30616"/>
    </ligand>
</feature>
<feature type="binding site" evidence="8">
    <location>
        <position position="127"/>
    </location>
    <ligand>
        <name>ATP</name>
        <dbReference type="ChEBI" id="CHEBI:30616"/>
    </ligand>
</feature>
<keyword evidence="6 8" id="KW-0067">ATP-binding</keyword>
<dbReference type="HAMAP" id="MF_00692">
    <property type="entry name" value="SelO"/>
    <property type="match status" value="1"/>
</dbReference>
<feature type="binding site" evidence="8">
    <location>
        <position position="254"/>
    </location>
    <ligand>
        <name>Mg(2+)</name>
        <dbReference type="ChEBI" id="CHEBI:18420"/>
    </ligand>
</feature>
<dbReference type="EC" id="2.7.7.-" evidence="8"/>
<evidence type="ECO:0000256" key="5">
    <source>
        <dbReference type="ARBA" id="ARBA00022741"/>
    </source>
</evidence>
<dbReference type="GO" id="GO:0030145">
    <property type="term" value="F:manganese ion binding"/>
    <property type="evidence" value="ECO:0007669"/>
    <property type="project" value="UniProtKB-UniRule"/>
</dbReference>
<keyword evidence="2 8" id="KW-0808">Transferase</keyword>
<feature type="binding site" evidence="8">
    <location>
        <position position="263"/>
    </location>
    <ligand>
        <name>Mg(2+)</name>
        <dbReference type="ChEBI" id="CHEBI:18420"/>
    </ligand>
</feature>
<comment type="catalytic activity">
    <reaction evidence="8">
        <text>L-seryl-[protein] + UTP = O-(5'-uridylyl)-L-seryl-[protein] + diphosphate</text>
        <dbReference type="Rhea" id="RHEA:64604"/>
        <dbReference type="Rhea" id="RHEA-COMP:9863"/>
        <dbReference type="Rhea" id="RHEA-COMP:16635"/>
        <dbReference type="ChEBI" id="CHEBI:29999"/>
        <dbReference type="ChEBI" id="CHEBI:33019"/>
        <dbReference type="ChEBI" id="CHEBI:46398"/>
        <dbReference type="ChEBI" id="CHEBI:156051"/>
    </reaction>
</comment>
<keyword evidence="5 8" id="KW-0547">Nucleotide-binding</keyword>
<dbReference type="GO" id="GO:0005524">
    <property type="term" value="F:ATP binding"/>
    <property type="evidence" value="ECO:0007669"/>
    <property type="project" value="UniProtKB-UniRule"/>
</dbReference>
<accession>A0A285CTI4</accession>
<protein>
    <recommendedName>
        <fullName evidence="8">Protein nucleotidyltransferase YdiU</fullName>
        <ecNumber evidence="8">2.7.7.-</ecNumber>
    </recommendedName>
    <alternativeName>
        <fullName evidence="8">Protein adenylyltransferase YdiU</fullName>
        <ecNumber evidence="8">2.7.7.108</ecNumber>
    </alternativeName>
    <alternativeName>
        <fullName evidence="8">Protein uridylyltransferase YdiU</fullName>
        <ecNumber evidence="8">2.7.7.-</ecNumber>
    </alternativeName>
</protein>
<keyword evidence="4 8" id="KW-0479">Metal-binding</keyword>
<feature type="binding site" evidence="8">
    <location>
        <position position="184"/>
    </location>
    <ligand>
        <name>ATP</name>
        <dbReference type="ChEBI" id="CHEBI:30616"/>
    </ligand>
</feature>
<name>A0A285CTI4_9BACI</name>
<evidence type="ECO:0000256" key="7">
    <source>
        <dbReference type="ARBA" id="ARBA00022842"/>
    </source>
</evidence>
<evidence type="ECO:0000256" key="6">
    <source>
        <dbReference type="ARBA" id="ARBA00022840"/>
    </source>
</evidence>
<comment type="function">
    <text evidence="8">Nucleotidyltransferase involved in the post-translational modification of proteins. It can catalyze the addition of adenosine monophosphate (AMP) or uridine monophosphate (UMP) to a protein, resulting in modifications known as AMPylation and UMPylation.</text>
</comment>
<keyword evidence="7 8" id="KW-0460">Magnesium</keyword>
<feature type="active site" description="Proton acceptor" evidence="8">
    <location>
        <position position="253"/>
    </location>
</feature>
<proteinExistence type="inferred from homology"/>
<dbReference type="NCBIfam" id="NF000658">
    <property type="entry name" value="PRK00029.1"/>
    <property type="match status" value="1"/>
</dbReference>
<evidence type="ECO:0000256" key="2">
    <source>
        <dbReference type="ARBA" id="ARBA00022679"/>
    </source>
</evidence>